<gene>
    <name evidence="2" type="ORF">VC83_08572</name>
</gene>
<dbReference type="GeneID" id="36291612"/>
<evidence type="ECO:0000313" key="2">
    <source>
        <dbReference type="EMBL" id="OAF55004.1"/>
    </source>
</evidence>
<dbReference type="Proteomes" id="UP000077154">
    <property type="component" value="Unassembled WGS sequence"/>
</dbReference>
<sequence length="156" mass="18241">MILIPSQKWSYFEDNWDPIWVADAKKTVQDFWQSQLGLQSGVRVVLMEKVKRYRYSLIEDLILHVKTAMNAVSLHSRESFTDFLQRFPLIADYDQLDKDEFHGTFKRRSNTKAPKPISKKHALIQGQEYILSRASPPPPKRRKETLVPGRSARVIE</sequence>
<dbReference type="EMBL" id="KV441413">
    <property type="protein sequence ID" value="OAF55004.1"/>
    <property type="molecule type" value="Genomic_DNA"/>
</dbReference>
<organism evidence="2">
    <name type="scientific">Pseudogymnoascus destructans</name>
    <dbReference type="NCBI Taxonomy" id="655981"/>
    <lineage>
        <taxon>Eukaryota</taxon>
        <taxon>Fungi</taxon>
        <taxon>Dikarya</taxon>
        <taxon>Ascomycota</taxon>
        <taxon>Pezizomycotina</taxon>
        <taxon>Leotiomycetes</taxon>
        <taxon>Thelebolales</taxon>
        <taxon>Thelebolaceae</taxon>
        <taxon>Pseudogymnoascus</taxon>
    </lineage>
</organism>
<dbReference type="RefSeq" id="XP_024320307.1">
    <property type="nucleotide sequence ID" value="XM_024472120.1"/>
</dbReference>
<evidence type="ECO:0000256" key="1">
    <source>
        <dbReference type="SAM" id="MobiDB-lite"/>
    </source>
</evidence>
<name>A0A177A243_9PEZI</name>
<feature type="region of interest" description="Disordered" evidence="1">
    <location>
        <begin position="128"/>
        <end position="156"/>
    </location>
</feature>
<accession>A0A177A243</accession>
<proteinExistence type="predicted"/>
<protein>
    <submittedName>
        <fullName evidence="2">Uncharacterized protein</fullName>
    </submittedName>
</protein>
<dbReference type="VEuPathDB" id="FungiDB:GMDG_01566"/>
<reference evidence="2" key="1">
    <citation type="submission" date="2016-03" db="EMBL/GenBank/DDBJ databases">
        <title>Updated assembly of Pseudogymnoascus destructans, the fungus causing white-nose syndrome of bats.</title>
        <authorList>
            <person name="Palmer J.M."/>
            <person name="Drees K.P."/>
            <person name="Foster J.T."/>
            <person name="Lindner D.L."/>
        </authorList>
    </citation>
    <scope>NUCLEOTIDE SEQUENCE [LARGE SCALE GENOMIC DNA]</scope>
    <source>
        <strain evidence="2">20631-21</strain>
    </source>
</reference>
<dbReference type="OrthoDB" id="3439855at2759"/>
<dbReference type="AlphaFoldDB" id="A0A177A243"/>